<evidence type="ECO:0000256" key="2">
    <source>
        <dbReference type="ARBA" id="ARBA00023002"/>
    </source>
</evidence>
<evidence type="ECO:0000259" key="3">
    <source>
        <dbReference type="Pfam" id="PF14512"/>
    </source>
</evidence>
<sequence length="289" mass="33933">MRYNKFLKERISVREYKDKKIDDNLKENIKENINLIHKKCRDNNIKLSFLEDGNKIYEKLEGKAGYSGVMIKSPYYIGLEIKEKDYKTLISSAYFTESLITEIENLGLGTCWIDVNDVSDEIKKELFSSIHLKYLISIGYPKHKIKQMDSPKEFDYLGKRWIVGKRPAGSSPTSSRLSVEEIVYKEKWGNKIGTNELENRGLLDLFYYVRYTPSHLNKQPWRFILENNKIVLNTIEPKDKKNFIDLGIMMYYFENIAKEMGITGNWKLLDINSENVEDKDYIAIGEFKI</sequence>
<dbReference type="InterPro" id="IPR029478">
    <property type="entry name" value="TM1586_NiRdase"/>
</dbReference>
<dbReference type="EMBL" id="MCIB01000023">
    <property type="protein sequence ID" value="RKD31244.1"/>
    <property type="molecule type" value="Genomic_DNA"/>
</dbReference>
<keyword evidence="5" id="KW-1185">Reference proteome</keyword>
<dbReference type="OrthoDB" id="9814075at2"/>
<accession>A0A419T110</accession>
<evidence type="ECO:0000313" key="4">
    <source>
        <dbReference type="EMBL" id="RKD31244.1"/>
    </source>
</evidence>
<evidence type="ECO:0000313" key="5">
    <source>
        <dbReference type="Proteomes" id="UP000284177"/>
    </source>
</evidence>
<comment type="similarity">
    <text evidence="1">Belongs to the nitroreductase family.</text>
</comment>
<dbReference type="InterPro" id="IPR000415">
    <property type="entry name" value="Nitroreductase-like"/>
</dbReference>
<dbReference type="Gene3D" id="3.40.109.30">
    <property type="entry name" value="putative nitroreductase (tm1586), domain 2"/>
    <property type="match status" value="1"/>
</dbReference>
<comment type="caution">
    <text evidence="4">The sequence shown here is derived from an EMBL/GenBank/DDBJ whole genome shotgun (WGS) entry which is preliminary data.</text>
</comment>
<dbReference type="PANTHER" id="PTHR43673">
    <property type="entry name" value="NAD(P)H NITROREDUCTASE YDGI-RELATED"/>
    <property type="match status" value="1"/>
</dbReference>
<dbReference type="Pfam" id="PF14512">
    <property type="entry name" value="TM1586_NiRdase"/>
    <property type="match status" value="1"/>
</dbReference>
<name>A0A419T110_9FIRM</name>
<dbReference type="AlphaFoldDB" id="A0A419T110"/>
<dbReference type="RefSeq" id="WP_120169663.1">
    <property type="nucleotide sequence ID" value="NZ_MCIB01000023.1"/>
</dbReference>
<dbReference type="Gene3D" id="3.40.109.10">
    <property type="entry name" value="NADH Oxidase"/>
    <property type="match status" value="1"/>
</dbReference>
<feature type="domain" description="Putative nitroreductase TM1586" evidence="3">
    <location>
        <begin position="6"/>
        <end position="254"/>
    </location>
</feature>
<keyword evidence="2" id="KW-0560">Oxidoreductase</keyword>
<protein>
    <recommendedName>
        <fullName evidence="3">Putative nitroreductase TM1586 domain-containing protein</fullName>
    </recommendedName>
</protein>
<dbReference type="GO" id="GO:0016491">
    <property type="term" value="F:oxidoreductase activity"/>
    <property type="evidence" value="ECO:0007669"/>
    <property type="project" value="UniProtKB-KW"/>
</dbReference>
<dbReference type="SUPFAM" id="SSF55469">
    <property type="entry name" value="FMN-dependent nitroreductase-like"/>
    <property type="match status" value="2"/>
</dbReference>
<evidence type="ECO:0000256" key="1">
    <source>
        <dbReference type="ARBA" id="ARBA00007118"/>
    </source>
</evidence>
<gene>
    <name evidence="4" type="ORF">BET03_03710</name>
</gene>
<reference evidence="4 5" key="1">
    <citation type="submission" date="2016-08" db="EMBL/GenBank/DDBJ databases">
        <title>Novel Firmicutes and Novel Genomes.</title>
        <authorList>
            <person name="Poppleton D.I."/>
            <person name="Gribaldo S."/>
        </authorList>
    </citation>
    <scope>NUCLEOTIDE SEQUENCE [LARGE SCALE GENOMIC DNA]</scope>
    <source>
        <strain evidence="4 5">CTT3</strain>
    </source>
</reference>
<dbReference type="PANTHER" id="PTHR43673:SF10">
    <property type="entry name" value="NADH DEHYDROGENASE_NAD(P)H NITROREDUCTASE XCC3605-RELATED"/>
    <property type="match status" value="1"/>
</dbReference>
<proteinExistence type="inferred from homology"/>
<dbReference type="Proteomes" id="UP000284177">
    <property type="component" value="Unassembled WGS sequence"/>
</dbReference>
<organism evidence="4 5">
    <name type="scientific">Thermohalobacter berrensis</name>
    <dbReference type="NCBI Taxonomy" id="99594"/>
    <lineage>
        <taxon>Bacteria</taxon>
        <taxon>Bacillati</taxon>
        <taxon>Bacillota</taxon>
        <taxon>Tissierellia</taxon>
        <taxon>Tissierellales</taxon>
        <taxon>Thermohalobacteraceae</taxon>
        <taxon>Thermohalobacter</taxon>
    </lineage>
</organism>